<dbReference type="Proteomes" id="UP000274556">
    <property type="component" value="Unassembled WGS sequence"/>
</dbReference>
<evidence type="ECO:0000313" key="2">
    <source>
        <dbReference type="Proteomes" id="UP000274556"/>
    </source>
</evidence>
<keyword evidence="2" id="KW-1185">Reference proteome</keyword>
<dbReference type="RefSeq" id="WP_120797773.1">
    <property type="nucleotide sequence ID" value="NZ_RBXL01000001.1"/>
</dbReference>
<accession>A0A495VA60</accession>
<sequence length="128" mass="14027">MPHRRDPTGRLALSSLSRADARTLRTLELEWPDALGLMARVALLACPPAPSGEDPAEPVLAMVRAGIAAYRRARSDGEDDLARFAAFVDGITLALARRDQYCVARALTEPQRRVLARRVPPRQTSRVG</sequence>
<dbReference type="AlphaFoldDB" id="A0A495VA60"/>
<reference evidence="1 2" key="1">
    <citation type="submission" date="2018-10" db="EMBL/GenBank/DDBJ databases">
        <title>Genomic Encyclopedia of Archaeal and Bacterial Type Strains, Phase II (KMG-II): from individual species to whole genera.</title>
        <authorList>
            <person name="Goeker M."/>
        </authorList>
    </citation>
    <scope>NUCLEOTIDE SEQUENCE [LARGE SCALE GENOMIC DNA]</scope>
    <source>
        <strain evidence="1 2">DSM 235</strain>
    </source>
</reference>
<organism evidence="1 2">
    <name type="scientific">Thiocapsa rosea</name>
    <dbReference type="NCBI Taxonomy" id="69360"/>
    <lineage>
        <taxon>Bacteria</taxon>
        <taxon>Pseudomonadati</taxon>
        <taxon>Pseudomonadota</taxon>
        <taxon>Gammaproteobacteria</taxon>
        <taxon>Chromatiales</taxon>
        <taxon>Chromatiaceae</taxon>
        <taxon>Thiocapsa</taxon>
    </lineage>
</organism>
<evidence type="ECO:0000313" key="1">
    <source>
        <dbReference type="EMBL" id="RKT45513.1"/>
    </source>
</evidence>
<proteinExistence type="predicted"/>
<dbReference type="EMBL" id="RBXL01000001">
    <property type="protein sequence ID" value="RKT45513.1"/>
    <property type="molecule type" value="Genomic_DNA"/>
</dbReference>
<gene>
    <name evidence="1" type="ORF">BDD21_2974</name>
</gene>
<protein>
    <submittedName>
        <fullName evidence="1">Uncharacterized protein</fullName>
    </submittedName>
</protein>
<name>A0A495VA60_9GAMM</name>
<comment type="caution">
    <text evidence="1">The sequence shown here is derived from an EMBL/GenBank/DDBJ whole genome shotgun (WGS) entry which is preliminary data.</text>
</comment>
<dbReference type="OrthoDB" id="5770123at2"/>